<dbReference type="EMBL" id="SSFD01000106">
    <property type="protein sequence ID" value="TXH86552.1"/>
    <property type="molecule type" value="Genomic_DNA"/>
</dbReference>
<comment type="caution">
    <text evidence="1">The sequence shown here is derived from an EMBL/GenBank/DDBJ whole genome shotgun (WGS) entry which is preliminary data.</text>
</comment>
<dbReference type="AlphaFoldDB" id="A0A5C7ST71"/>
<protein>
    <submittedName>
        <fullName evidence="1">Uncharacterized protein</fullName>
    </submittedName>
</protein>
<accession>A0A5C7ST71</accession>
<dbReference type="Proteomes" id="UP000321192">
    <property type="component" value="Unassembled WGS sequence"/>
</dbReference>
<reference evidence="1 2" key="1">
    <citation type="submission" date="2018-09" db="EMBL/GenBank/DDBJ databases">
        <title>Metagenome Assembled Genomes from an Advanced Water Purification Facility.</title>
        <authorList>
            <person name="Stamps B.W."/>
            <person name="Spear J.R."/>
        </authorList>
    </citation>
    <scope>NUCLEOTIDE SEQUENCE [LARGE SCALE GENOMIC DNA]</scope>
    <source>
        <strain evidence="1">Bin_27_1</strain>
    </source>
</reference>
<proteinExistence type="predicted"/>
<evidence type="ECO:0000313" key="1">
    <source>
        <dbReference type="EMBL" id="TXH86552.1"/>
    </source>
</evidence>
<name>A0A5C7ST71_THASP</name>
<gene>
    <name evidence="1" type="ORF">E6Q80_07545</name>
</gene>
<sequence>MKRAKTLWMVALAVLLLVAGLYAGERRGVPAPAPAPARTAVEEIVLVANEVVEAFARRDGERLAGRAHPHKGVRFSPYAYVDVEEDRVFLPAQLRHFWDDATVHVWGHADGSGEPIALTAAQYVERFVLDRDYRGAGRIGVNVDQQRGNTADNAAQAYPQGTRVEYYVEPAPGGGAAAFDWSALRLVFEQVDGRWLLVGVIHDQWTT</sequence>
<dbReference type="RefSeq" id="WP_276658004.1">
    <property type="nucleotide sequence ID" value="NZ_SSFD01000106.1"/>
</dbReference>
<evidence type="ECO:0000313" key="2">
    <source>
        <dbReference type="Proteomes" id="UP000321192"/>
    </source>
</evidence>
<organism evidence="1 2">
    <name type="scientific">Thauera aminoaromatica</name>
    <dbReference type="NCBI Taxonomy" id="164330"/>
    <lineage>
        <taxon>Bacteria</taxon>
        <taxon>Pseudomonadati</taxon>
        <taxon>Pseudomonadota</taxon>
        <taxon>Betaproteobacteria</taxon>
        <taxon>Rhodocyclales</taxon>
        <taxon>Zoogloeaceae</taxon>
        <taxon>Thauera</taxon>
    </lineage>
</organism>